<evidence type="ECO:0000313" key="2">
    <source>
        <dbReference type="EMBL" id="GAB1298723.1"/>
    </source>
</evidence>
<keyword evidence="1" id="KW-0732">Signal</keyword>
<sequence length="40" mass="4706">MLWWWLQLLKHLLPPSQDLRVSIITYSCKGNIIVPITGDR</sequence>
<dbReference type="EMBL" id="BAAFST010000014">
    <property type="protein sequence ID" value="GAB1298723.1"/>
    <property type="molecule type" value="Genomic_DNA"/>
</dbReference>
<proteinExistence type="predicted"/>
<feature type="signal peptide" evidence="1">
    <location>
        <begin position="1"/>
        <end position="18"/>
    </location>
</feature>
<organism evidence="2 3">
    <name type="scientific">Apodemus speciosus</name>
    <name type="common">Large Japanese field mouse</name>
    <dbReference type="NCBI Taxonomy" id="105296"/>
    <lineage>
        <taxon>Eukaryota</taxon>
        <taxon>Metazoa</taxon>
        <taxon>Chordata</taxon>
        <taxon>Craniata</taxon>
        <taxon>Vertebrata</taxon>
        <taxon>Euteleostomi</taxon>
        <taxon>Mammalia</taxon>
        <taxon>Eutheria</taxon>
        <taxon>Euarchontoglires</taxon>
        <taxon>Glires</taxon>
        <taxon>Rodentia</taxon>
        <taxon>Myomorpha</taxon>
        <taxon>Muroidea</taxon>
        <taxon>Muridae</taxon>
        <taxon>Murinae</taxon>
        <taxon>Apodemus</taxon>
    </lineage>
</organism>
<feature type="chain" id="PRO_5046931853" evidence="1">
    <location>
        <begin position="19"/>
        <end position="40"/>
    </location>
</feature>
<reference evidence="2 3" key="1">
    <citation type="submission" date="2024-08" db="EMBL/GenBank/DDBJ databases">
        <title>The draft genome of Apodemus speciosus.</title>
        <authorList>
            <person name="Nabeshima K."/>
            <person name="Suzuki S."/>
            <person name="Onuma M."/>
        </authorList>
    </citation>
    <scope>NUCLEOTIDE SEQUENCE [LARGE SCALE GENOMIC DNA]</scope>
    <source>
        <strain evidence="2">IB14-021</strain>
    </source>
</reference>
<comment type="caution">
    <text evidence="2">The sequence shown here is derived from an EMBL/GenBank/DDBJ whole genome shotgun (WGS) entry which is preliminary data.</text>
</comment>
<gene>
    <name evidence="2" type="ORF">APTSU1_001395900</name>
</gene>
<evidence type="ECO:0000256" key="1">
    <source>
        <dbReference type="SAM" id="SignalP"/>
    </source>
</evidence>
<protein>
    <submittedName>
        <fullName evidence="2">Predicted gene, 30083</fullName>
    </submittedName>
</protein>
<keyword evidence="3" id="KW-1185">Reference proteome</keyword>
<name>A0ABQ0FHI4_APOSI</name>
<accession>A0ABQ0FHI4</accession>
<evidence type="ECO:0000313" key="3">
    <source>
        <dbReference type="Proteomes" id="UP001623349"/>
    </source>
</evidence>
<dbReference type="Proteomes" id="UP001623349">
    <property type="component" value="Unassembled WGS sequence"/>
</dbReference>